<reference evidence="5 6" key="1">
    <citation type="submission" date="2011-11" db="EMBL/GenBank/DDBJ databases">
        <title>Complete sequence of Spirochaeta sp. grapes.</title>
        <authorList>
            <consortium name="US DOE Joint Genome Institute"/>
            <person name="Lucas S."/>
            <person name="Han J."/>
            <person name="Lapidus A."/>
            <person name="Cheng J.-F."/>
            <person name="Goodwin L."/>
            <person name="Pitluck S."/>
            <person name="Peters L."/>
            <person name="Ovchinnikova G."/>
            <person name="Munk A.C."/>
            <person name="Detter J.C."/>
            <person name="Han C."/>
            <person name="Tapia R."/>
            <person name="Land M."/>
            <person name="Hauser L."/>
            <person name="Kyrpides N."/>
            <person name="Ivanova N."/>
            <person name="Pagani I."/>
            <person name="Ritalahtilisa K."/>
            <person name="Loeffler F."/>
            <person name="Woyke T."/>
        </authorList>
    </citation>
    <scope>NUCLEOTIDE SEQUENCE [LARGE SCALE GENOMIC DNA]</scope>
    <source>
        <strain evidence="6">ATCC BAA-1885 / DSM 22778 / Grapes</strain>
    </source>
</reference>
<dbReference type="Gene3D" id="3.40.50.300">
    <property type="entry name" value="P-loop containing nucleotide triphosphate hydrolases"/>
    <property type="match status" value="1"/>
</dbReference>
<dbReference type="InterPro" id="IPR003439">
    <property type="entry name" value="ABC_transporter-like_ATP-bd"/>
</dbReference>
<dbReference type="GO" id="GO:0005524">
    <property type="term" value="F:ATP binding"/>
    <property type="evidence" value="ECO:0007669"/>
    <property type="project" value="UniProtKB-KW"/>
</dbReference>
<evidence type="ECO:0000256" key="3">
    <source>
        <dbReference type="ARBA" id="ARBA00022840"/>
    </source>
</evidence>
<protein>
    <submittedName>
        <fullName evidence="5">ABC-type multidrug transport system, ATPase component</fullName>
    </submittedName>
</protein>
<dbReference type="InterPro" id="IPR003593">
    <property type="entry name" value="AAA+_ATPase"/>
</dbReference>
<evidence type="ECO:0000259" key="4">
    <source>
        <dbReference type="PROSITE" id="PS50893"/>
    </source>
</evidence>
<dbReference type="SMART" id="SM00382">
    <property type="entry name" value="AAA"/>
    <property type="match status" value="1"/>
</dbReference>
<dbReference type="KEGG" id="sgp:SpiGrapes_0433"/>
<keyword evidence="3" id="KW-0067">ATP-binding</keyword>
<dbReference type="GO" id="GO:0016887">
    <property type="term" value="F:ATP hydrolysis activity"/>
    <property type="evidence" value="ECO:0007669"/>
    <property type="project" value="InterPro"/>
</dbReference>
<keyword evidence="2" id="KW-0547">Nucleotide-binding</keyword>
<organism evidence="5 6">
    <name type="scientific">Sphaerochaeta pleomorpha (strain ATCC BAA-1885 / DSM 22778 / Grapes)</name>
    <dbReference type="NCBI Taxonomy" id="158190"/>
    <lineage>
        <taxon>Bacteria</taxon>
        <taxon>Pseudomonadati</taxon>
        <taxon>Spirochaetota</taxon>
        <taxon>Spirochaetia</taxon>
        <taxon>Spirochaetales</taxon>
        <taxon>Sphaerochaetaceae</taxon>
        <taxon>Sphaerochaeta</taxon>
    </lineage>
</organism>
<dbReference type="PROSITE" id="PS50893">
    <property type="entry name" value="ABC_TRANSPORTER_2"/>
    <property type="match status" value="1"/>
</dbReference>
<sequence>MDAFHFDSVTKKYPGFEFSIQDLSLPCGTVMGLVGENGAGKTTLVKLLMHMVNPDSGRIEVFGNDDPTTFQTAKQRIGFVLDEANFPDSINCFQVDTIMGYCYHNWDSKVFLAYLERFALPKGKMFKQFSRGMKMKLALAVALSHDAELLVLDEPTGGLDPIVRGEILEIINDYTRDERHSVLISSHIISDLEKICDYVTFLHEGSVLFSQDKETLLDSYALVRCSGECKKELEPSSMLYVRSLPYFEEILMKSELVPSFLKSERVGIEQIMVMMAKGREQKCMHCL</sequence>
<dbReference type="PANTHER" id="PTHR42939:SF3">
    <property type="entry name" value="ABC TRANSPORTER ATP-BINDING COMPONENT"/>
    <property type="match status" value="1"/>
</dbReference>
<dbReference type="Proteomes" id="UP000005632">
    <property type="component" value="Chromosome"/>
</dbReference>
<proteinExistence type="predicted"/>
<dbReference type="PANTHER" id="PTHR42939">
    <property type="entry name" value="ABC TRANSPORTER ATP-BINDING PROTEIN ALBC-RELATED"/>
    <property type="match status" value="1"/>
</dbReference>
<dbReference type="AlphaFoldDB" id="G8QW48"/>
<dbReference type="EMBL" id="CP003155">
    <property type="protein sequence ID" value="AEV28291.1"/>
    <property type="molecule type" value="Genomic_DNA"/>
</dbReference>
<dbReference type="OrthoDB" id="9804819at2"/>
<keyword evidence="6" id="KW-1185">Reference proteome</keyword>
<keyword evidence="1" id="KW-0813">Transport</keyword>
<evidence type="ECO:0000313" key="5">
    <source>
        <dbReference type="EMBL" id="AEV28291.1"/>
    </source>
</evidence>
<dbReference type="InterPro" id="IPR027417">
    <property type="entry name" value="P-loop_NTPase"/>
</dbReference>
<dbReference type="SUPFAM" id="SSF52540">
    <property type="entry name" value="P-loop containing nucleoside triphosphate hydrolases"/>
    <property type="match status" value="1"/>
</dbReference>
<dbReference type="Pfam" id="PF00005">
    <property type="entry name" value="ABC_tran"/>
    <property type="match status" value="1"/>
</dbReference>
<dbReference type="eggNOG" id="COG1131">
    <property type="taxonomic scope" value="Bacteria"/>
</dbReference>
<dbReference type="STRING" id="158190.SpiGrapes_0433"/>
<evidence type="ECO:0000256" key="2">
    <source>
        <dbReference type="ARBA" id="ARBA00022741"/>
    </source>
</evidence>
<gene>
    <name evidence="5" type="ordered locus">SpiGrapes_0433</name>
</gene>
<dbReference type="InterPro" id="IPR051782">
    <property type="entry name" value="ABC_Transporter_VariousFunc"/>
</dbReference>
<evidence type="ECO:0000256" key="1">
    <source>
        <dbReference type="ARBA" id="ARBA00022448"/>
    </source>
</evidence>
<name>G8QW48_SPHPG</name>
<dbReference type="CDD" id="cd03230">
    <property type="entry name" value="ABC_DR_subfamily_A"/>
    <property type="match status" value="1"/>
</dbReference>
<evidence type="ECO:0000313" key="6">
    <source>
        <dbReference type="Proteomes" id="UP000005632"/>
    </source>
</evidence>
<dbReference type="RefSeq" id="WP_014269140.1">
    <property type="nucleotide sequence ID" value="NC_016633.1"/>
</dbReference>
<dbReference type="HOGENOM" id="CLU_000604_1_2_12"/>
<feature type="domain" description="ABC transporter" evidence="4">
    <location>
        <begin position="4"/>
        <end position="229"/>
    </location>
</feature>
<accession>G8QW48</accession>